<accession>A0A067TCQ0</accession>
<protein>
    <submittedName>
        <fullName evidence="1">Uncharacterized protein</fullName>
    </submittedName>
</protein>
<dbReference type="HOGENOM" id="CLU_510963_0_0_1"/>
<evidence type="ECO:0000313" key="2">
    <source>
        <dbReference type="Proteomes" id="UP000027222"/>
    </source>
</evidence>
<gene>
    <name evidence="1" type="ORF">GALMADRAFT_1116695</name>
</gene>
<dbReference type="Gene3D" id="3.80.10.10">
    <property type="entry name" value="Ribonuclease Inhibitor"/>
    <property type="match status" value="1"/>
</dbReference>
<sequence>MAKADPHPAHPSPISSIPNEILAQIFLEGTNNWRDLRPLDLPFPIVVSATCFHWRLLAQGTPGLWTFIVPPLWQDESNCLQWTSDWLEKSAPLPISIVLDDRMGRSRRSADGTTKLVTETLALVVQSVDRLQRLDVSVAETITFEGSAHRLLSAPILQQLSLCFGDAYFSTSFSTRTDNKFNWLLSLPGMSKLRFENVVLPIPSNLTSLTARNLRIGYYETQSLFSASPYLKNLVLHDLLPAQLPVPDDYTPIQANSLHALAIQSHGIDGRLPIYFLRFLIIPNLRYLEVDGNTRVASILGSSITSSKITKLRISNCSRFFFLTHPTNSEQEIKFYHSLSAIQELELIHAPTEGIISTMALGHDTRSRNSTRRRSIERRYAPSHDDIVESQIADMTLGSNHRSQSDNIPWPELHIITLDTLLPGDVVRLVDFVKLHKNTTRRHDISTYSSP</sequence>
<reference evidence="2" key="1">
    <citation type="journal article" date="2014" name="Proc. Natl. Acad. Sci. U.S.A.">
        <title>Extensive sampling of basidiomycete genomes demonstrates inadequacy of the white-rot/brown-rot paradigm for wood decay fungi.</title>
        <authorList>
            <person name="Riley R."/>
            <person name="Salamov A.A."/>
            <person name="Brown D.W."/>
            <person name="Nagy L.G."/>
            <person name="Floudas D."/>
            <person name="Held B.W."/>
            <person name="Levasseur A."/>
            <person name="Lombard V."/>
            <person name="Morin E."/>
            <person name="Otillar R."/>
            <person name="Lindquist E.A."/>
            <person name="Sun H."/>
            <person name="LaButti K.M."/>
            <person name="Schmutz J."/>
            <person name="Jabbour D."/>
            <person name="Luo H."/>
            <person name="Baker S.E."/>
            <person name="Pisabarro A.G."/>
            <person name="Walton J.D."/>
            <person name="Blanchette R.A."/>
            <person name="Henrissat B."/>
            <person name="Martin F."/>
            <person name="Cullen D."/>
            <person name="Hibbett D.S."/>
            <person name="Grigoriev I.V."/>
        </authorList>
    </citation>
    <scope>NUCLEOTIDE SEQUENCE [LARGE SCALE GENOMIC DNA]</scope>
    <source>
        <strain evidence="2">CBS 339.88</strain>
    </source>
</reference>
<dbReference type="Proteomes" id="UP000027222">
    <property type="component" value="Unassembled WGS sequence"/>
</dbReference>
<dbReference type="SUPFAM" id="SSF52047">
    <property type="entry name" value="RNI-like"/>
    <property type="match status" value="1"/>
</dbReference>
<keyword evidence="2" id="KW-1185">Reference proteome</keyword>
<evidence type="ECO:0000313" key="1">
    <source>
        <dbReference type="EMBL" id="KDR80950.1"/>
    </source>
</evidence>
<dbReference type="InterPro" id="IPR032675">
    <property type="entry name" value="LRR_dom_sf"/>
</dbReference>
<dbReference type="OrthoDB" id="3048040at2759"/>
<organism evidence="1 2">
    <name type="scientific">Galerina marginata (strain CBS 339.88)</name>
    <dbReference type="NCBI Taxonomy" id="685588"/>
    <lineage>
        <taxon>Eukaryota</taxon>
        <taxon>Fungi</taxon>
        <taxon>Dikarya</taxon>
        <taxon>Basidiomycota</taxon>
        <taxon>Agaricomycotina</taxon>
        <taxon>Agaricomycetes</taxon>
        <taxon>Agaricomycetidae</taxon>
        <taxon>Agaricales</taxon>
        <taxon>Agaricineae</taxon>
        <taxon>Strophariaceae</taxon>
        <taxon>Galerina</taxon>
    </lineage>
</organism>
<proteinExistence type="predicted"/>
<dbReference type="AlphaFoldDB" id="A0A067TCQ0"/>
<name>A0A067TCQ0_GALM3</name>
<dbReference type="EMBL" id="KL142371">
    <property type="protein sequence ID" value="KDR80950.1"/>
    <property type="molecule type" value="Genomic_DNA"/>
</dbReference>